<protein>
    <submittedName>
        <fullName evidence="1">Uncharacterized protein</fullName>
    </submittedName>
</protein>
<organism evidence="1 2">
    <name type="scientific">Mesorhizobium qingshengii</name>
    <dbReference type="NCBI Taxonomy" id="1165689"/>
    <lineage>
        <taxon>Bacteria</taxon>
        <taxon>Pseudomonadati</taxon>
        <taxon>Pseudomonadota</taxon>
        <taxon>Alphaproteobacteria</taxon>
        <taxon>Hyphomicrobiales</taxon>
        <taxon>Phyllobacteriaceae</taxon>
        <taxon>Mesorhizobium</taxon>
    </lineage>
</organism>
<reference evidence="1 2" key="1">
    <citation type="submission" date="2016-10" db="EMBL/GenBank/DDBJ databases">
        <authorList>
            <person name="de Groot N.N."/>
        </authorList>
    </citation>
    <scope>NUCLEOTIDE SEQUENCE [LARGE SCALE GENOMIC DNA]</scope>
    <source>
        <strain evidence="1 2">CGMCC 1.12097</strain>
    </source>
</reference>
<dbReference type="EMBL" id="FMXM01000002">
    <property type="protein sequence ID" value="SDA39475.1"/>
    <property type="molecule type" value="Genomic_DNA"/>
</dbReference>
<dbReference type="Proteomes" id="UP000198588">
    <property type="component" value="Unassembled WGS sequence"/>
</dbReference>
<sequence>MKKWRLPTASKCCDVSWLSLAVRGGHLTFRTVTRELGCLWIGVPVESEHTSKQPVKERDFQAISSIELQRVQGIVESLGIQRAQCRRFVAVDSDHPAIPARNLDFGRGNLCFDVRKQIVIFLLKGLVVASRPTKVENQLGSSYYRDSCCRPNRVEAKVGNQATACSGSQNHDREIEYPVPALERHSPACVVHRIPQSIEPNEFDRRHHPTLGGFGGVIGAGGVLGFTSFIRGTGCGCRTPGAATSFAIDLILPHFLVGGGGGGDGCLGPFEPCPPPRAGAGCLGPVPFLTSDISFLLCLILSPANTLYAFSGRNGSSPITTEVPGKIETCAVSA</sequence>
<dbReference type="STRING" id="1165689.SAMN02927914_00150"/>
<dbReference type="AlphaFoldDB" id="A0A1G5V397"/>
<evidence type="ECO:0000313" key="1">
    <source>
        <dbReference type="EMBL" id="SDA39475.1"/>
    </source>
</evidence>
<gene>
    <name evidence="1" type="ORF">SAMN02927914_00150</name>
</gene>
<evidence type="ECO:0000313" key="2">
    <source>
        <dbReference type="Proteomes" id="UP000198588"/>
    </source>
</evidence>
<name>A0A1G5V397_9HYPH</name>
<accession>A0A1G5V397</accession>
<proteinExistence type="predicted"/>